<evidence type="ECO:0000313" key="2">
    <source>
        <dbReference type="EMBL" id="TWJ12502.1"/>
    </source>
</evidence>
<comment type="caution">
    <text evidence="2">The sequence shown here is derived from an EMBL/GenBank/DDBJ whole genome shotgun (WGS) entry which is preliminary data.</text>
</comment>
<keyword evidence="3" id="KW-1185">Reference proteome</keyword>
<keyword evidence="1" id="KW-0472">Membrane</keyword>
<reference evidence="2 3" key="1">
    <citation type="journal article" date="2013" name="Stand. Genomic Sci.">
        <title>Genomic Encyclopedia of Type Strains, Phase I: The one thousand microbial genomes (KMG-I) project.</title>
        <authorList>
            <person name="Kyrpides N.C."/>
            <person name="Woyke T."/>
            <person name="Eisen J.A."/>
            <person name="Garrity G."/>
            <person name="Lilburn T.G."/>
            <person name="Beck B.J."/>
            <person name="Whitman W.B."/>
            <person name="Hugenholtz P."/>
            <person name="Klenk H.P."/>
        </authorList>
    </citation>
    <scope>NUCLEOTIDE SEQUENCE [LARGE SCALE GENOMIC DNA]</scope>
    <source>
        <strain evidence="2 3">DSM 45044</strain>
    </source>
</reference>
<gene>
    <name evidence="2" type="ORF">LX16_3260</name>
</gene>
<evidence type="ECO:0000313" key="3">
    <source>
        <dbReference type="Proteomes" id="UP000321617"/>
    </source>
</evidence>
<feature type="transmembrane region" description="Helical" evidence="1">
    <location>
        <begin position="20"/>
        <end position="38"/>
    </location>
</feature>
<name>A0A562V3U9_9ACTN</name>
<dbReference type="AlphaFoldDB" id="A0A562V3U9"/>
<evidence type="ECO:0000256" key="1">
    <source>
        <dbReference type="SAM" id="Phobius"/>
    </source>
</evidence>
<organism evidence="2 3">
    <name type="scientific">Stackebrandtia albiflava</name>
    <dbReference type="NCBI Taxonomy" id="406432"/>
    <lineage>
        <taxon>Bacteria</taxon>
        <taxon>Bacillati</taxon>
        <taxon>Actinomycetota</taxon>
        <taxon>Actinomycetes</taxon>
        <taxon>Glycomycetales</taxon>
        <taxon>Glycomycetaceae</taxon>
        <taxon>Stackebrandtia</taxon>
    </lineage>
</organism>
<dbReference type="RefSeq" id="WP_147139675.1">
    <property type="nucleotide sequence ID" value="NZ_BAABIJ010000002.1"/>
</dbReference>
<accession>A0A562V3U9</accession>
<sequence length="128" mass="14646">MKQRSASNERFTESYGWPHILWAVRSFVFFPVLYWAGFEYVVPTELDGGPAVFVGVNLLNVLCGSISAVLGVRQSGRDIRDGFRRRVGQSSRGKAVWWLIGLLLKGAIFDWRPPTEPGEPLWKRRDHR</sequence>
<proteinExistence type="predicted"/>
<keyword evidence="1" id="KW-0812">Transmembrane</keyword>
<keyword evidence="1" id="KW-1133">Transmembrane helix</keyword>
<feature type="transmembrane region" description="Helical" evidence="1">
    <location>
        <begin position="50"/>
        <end position="72"/>
    </location>
</feature>
<protein>
    <submittedName>
        <fullName evidence="2">Uncharacterized protein</fullName>
    </submittedName>
</protein>
<dbReference type="Proteomes" id="UP000321617">
    <property type="component" value="Unassembled WGS sequence"/>
</dbReference>
<dbReference type="EMBL" id="VLLL01000006">
    <property type="protein sequence ID" value="TWJ12502.1"/>
    <property type="molecule type" value="Genomic_DNA"/>
</dbReference>